<proteinExistence type="predicted"/>
<organism evidence="1 2">
    <name type="scientific">Catharanthus roseus</name>
    <name type="common">Madagascar periwinkle</name>
    <name type="synonym">Vinca rosea</name>
    <dbReference type="NCBI Taxonomy" id="4058"/>
    <lineage>
        <taxon>Eukaryota</taxon>
        <taxon>Viridiplantae</taxon>
        <taxon>Streptophyta</taxon>
        <taxon>Embryophyta</taxon>
        <taxon>Tracheophyta</taxon>
        <taxon>Spermatophyta</taxon>
        <taxon>Magnoliopsida</taxon>
        <taxon>eudicotyledons</taxon>
        <taxon>Gunneridae</taxon>
        <taxon>Pentapetalae</taxon>
        <taxon>asterids</taxon>
        <taxon>lamiids</taxon>
        <taxon>Gentianales</taxon>
        <taxon>Apocynaceae</taxon>
        <taxon>Rauvolfioideae</taxon>
        <taxon>Vinceae</taxon>
        <taxon>Catharanthinae</taxon>
        <taxon>Catharanthus</taxon>
    </lineage>
</organism>
<dbReference type="Proteomes" id="UP001060085">
    <property type="component" value="Linkage Group LG05"/>
</dbReference>
<comment type="caution">
    <text evidence="1">The sequence shown here is derived from an EMBL/GenBank/DDBJ whole genome shotgun (WGS) entry which is preliminary data.</text>
</comment>
<name>A0ACC0AS50_CATRO</name>
<dbReference type="EMBL" id="CM044705">
    <property type="protein sequence ID" value="KAI5663456.1"/>
    <property type="molecule type" value="Genomic_DNA"/>
</dbReference>
<accession>A0ACC0AS50</accession>
<protein>
    <submittedName>
        <fullName evidence="1">Uncharacterized protein</fullName>
    </submittedName>
</protein>
<reference evidence="2" key="1">
    <citation type="journal article" date="2023" name="Nat. Plants">
        <title>Single-cell RNA sequencing provides a high-resolution roadmap for understanding the multicellular compartmentation of specialized metabolism.</title>
        <authorList>
            <person name="Sun S."/>
            <person name="Shen X."/>
            <person name="Li Y."/>
            <person name="Li Y."/>
            <person name="Wang S."/>
            <person name="Li R."/>
            <person name="Zhang H."/>
            <person name="Shen G."/>
            <person name="Guo B."/>
            <person name="Wei J."/>
            <person name="Xu J."/>
            <person name="St-Pierre B."/>
            <person name="Chen S."/>
            <person name="Sun C."/>
        </authorList>
    </citation>
    <scope>NUCLEOTIDE SEQUENCE [LARGE SCALE GENOMIC DNA]</scope>
</reference>
<keyword evidence="2" id="KW-1185">Reference proteome</keyword>
<gene>
    <name evidence="1" type="ORF">M9H77_22779</name>
</gene>
<sequence length="1349" mass="147492">MVGMMAAKSREKIAGLINSAKFDVDIPSKLDRLRRLNHELSKADFVLVSEFVSPLLELLSDRFGPVRKFTIEMIGHIGLKCMEYIPEIVPVLITVLKDETPAVARQAIRCGRDIFTCTLFKVALQGLYASDLDSTLESSWAWMLKLREEIYSLAFQGSDGRRLLALKFMETVVLLYTSDPNGSSEPPSDPNCGGNVEAFNVSWLRGGHPILNVGDLSIEASQSLGLLLDQLRFPTVKSLNNLMIIVLINSLSAIASKRPAFYGRILPVLLSLDPSSSGGKGVHHALKNAYLSCLNCTHPGAAPWRDRLIRALRELEAGGVSEPAVNQVSDISGTVERKNDLLISQDEKPSRKALEKSEIKNDLPISQDEEPSRKELDAVLDKASRKRSGMSDSTELIDDENLSAKRVRSTPVAAEGSMHELKREKTGNSSGSDTSRADADNGPVQQLVAMFGALVAQGEKAVASLEILISSISADLLAEVVMANMRNLPPSRSQAEGDDEPLLDTDSHPSIVGNYSELKNLSALLTGILSQSTLQQQDSGTDSQPSASIELEQSGNLEVDVVPGLSNASEEAEVPVDASASSSELIPSLMEIDRPVTQSETIDIGNVDGEIPGLDLSAHNDELIISSSGPTDVEETSQEQVASLGRSPLELLPSISTDRSEELSPKAAVTDISSNSFSTATSVGFPTQLILPKLSAPVINLTDEQKDNIQKMAFVRIIDAYKQIEVAGCSDVFISLVSYLGVEFPLDLDPWKLLQTHVVSDYVNHEGHELTLRVLYRLYGEAEEDHDFFSSTNAKSVYENFLLKVAGTLRDSFPASDKSLSRLLTEVPYLPESILKLLECLCSPGSNKDEELHRLTQGLSIVWNLILLRPPIRNACLQIALQSAVHHLEEVRNKAIRLVANKLYPLPSISREIEDFSKEMLLSVANFYNISELKGADRTNAELQKDTSFEKSSNQVQPIDASAKQLTSDTRQLSASESMSSSSIAEGQRCMALYFALCTKKHSLFRQIFVSYGSMSRQVKQGVLHQIPMPVRTIGSSSELLEIISDPPSGSEELLMQVLHILTDGTIPSPELLSTIRKLYDTKLKDVELLTLILPFLPKNEVLAIFPQLVSAPLEKFQIALCRVLQGSSRSGPVITPAEALIAIHGIDPEKDAIPLKKVTEACNTCFEQRQIFTQQVLAKVLNQLVEQIPLPLLFMRTVMQAIGAFPSLVDFVMEILSRLVVKQIWKYPKLWVGFMKCAVLTKPQSFGVLLQLPPAQLENALNRNPVLREPLIAHASQTNIRSTLPRSALTILGISSESQNSGQVNATPQSEDMGKPDQTHSGHALSGDTSKSDKEVVAEKSKQSSDAS</sequence>
<evidence type="ECO:0000313" key="1">
    <source>
        <dbReference type="EMBL" id="KAI5663456.1"/>
    </source>
</evidence>
<evidence type="ECO:0000313" key="2">
    <source>
        <dbReference type="Proteomes" id="UP001060085"/>
    </source>
</evidence>